<dbReference type="GO" id="GO:0000976">
    <property type="term" value="F:transcription cis-regulatory region binding"/>
    <property type="evidence" value="ECO:0007669"/>
    <property type="project" value="TreeGrafter"/>
</dbReference>
<evidence type="ECO:0000256" key="1">
    <source>
        <dbReference type="ARBA" id="ARBA00023015"/>
    </source>
</evidence>
<dbReference type="SMART" id="SM00354">
    <property type="entry name" value="HTH_LACI"/>
    <property type="match status" value="1"/>
</dbReference>
<proteinExistence type="predicted"/>
<dbReference type="HOGENOM" id="CLU_037628_6_2_6"/>
<dbReference type="OrthoDB" id="6619319at2"/>
<dbReference type="STRING" id="1445510.YC6258_04776"/>
<evidence type="ECO:0000256" key="3">
    <source>
        <dbReference type="ARBA" id="ARBA00023163"/>
    </source>
</evidence>
<dbReference type="InterPro" id="IPR010982">
    <property type="entry name" value="Lambda_DNA-bd_dom_sf"/>
</dbReference>
<dbReference type="Pfam" id="PF13377">
    <property type="entry name" value="Peripla_BP_3"/>
    <property type="match status" value="1"/>
</dbReference>
<dbReference type="PROSITE" id="PS50932">
    <property type="entry name" value="HTH_LACI_2"/>
    <property type="match status" value="1"/>
</dbReference>
<dbReference type="GO" id="GO:0003700">
    <property type="term" value="F:DNA-binding transcription factor activity"/>
    <property type="evidence" value="ECO:0007669"/>
    <property type="project" value="TreeGrafter"/>
</dbReference>
<keyword evidence="1" id="KW-0805">Transcription regulation</keyword>
<keyword evidence="6" id="KW-1185">Reference proteome</keyword>
<dbReference type="SUPFAM" id="SSF53822">
    <property type="entry name" value="Periplasmic binding protein-like I"/>
    <property type="match status" value="1"/>
</dbReference>
<protein>
    <submittedName>
        <fullName evidence="5">Transcriptional regulator</fullName>
    </submittedName>
</protein>
<evidence type="ECO:0000259" key="4">
    <source>
        <dbReference type="PROSITE" id="PS50932"/>
    </source>
</evidence>
<dbReference type="Gene3D" id="3.40.50.2300">
    <property type="match status" value="2"/>
</dbReference>
<keyword evidence="3" id="KW-0804">Transcription</keyword>
<evidence type="ECO:0000313" key="5">
    <source>
        <dbReference type="EMBL" id="AJQ96808.1"/>
    </source>
</evidence>
<evidence type="ECO:0000313" key="6">
    <source>
        <dbReference type="Proteomes" id="UP000032266"/>
    </source>
</evidence>
<dbReference type="PATRIC" id="fig|1445510.3.peg.4740"/>
<dbReference type="SUPFAM" id="SSF47413">
    <property type="entry name" value="lambda repressor-like DNA-binding domains"/>
    <property type="match status" value="1"/>
</dbReference>
<dbReference type="PANTHER" id="PTHR30146:SF109">
    <property type="entry name" value="HTH-TYPE TRANSCRIPTIONAL REGULATOR GALS"/>
    <property type="match status" value="1"/>
</dbReference>
<dbReference type="RefSeq" id="WP_052830469.1">
    <property type="nucleotide sequence ID" value="NZ_CP007142.1"/>
</dbReference>
<dbReference type="Gene3D" id="1.10.260.40">
    <property type="entry name" value="lambda repressor-like DNA-binding domains"/>
    <property type="match status" value="1"/>
</dbReference>
<dbReference type="CDD" id="cd01392">
    <property type="entry name" value="HTH_LacI"/>
    <property type="match status" value="1"/>
</dbReference>
<name>A0A0C5VU37_9GAMM</name>
<dbReference type="Proteomes" id="UP000032266">
    <property type="component" value="Chromosome"/>
</dbReference>
<dbReference type="EMBL" id="CP007142">
    <property type="protein sequence ID" value="AJQ96808.1"/>
    <property type="molecule type" value="Genomic_DNA"/>
</dbReference>
<dbReference type="KEGG" id="gsn:YC6258_04776"/>
<accession>A0A0C5VU37</accession>
<keyword evidence="2" id="KW-0238">DNA-binding</keyword>
<dbReference type="InterPro" id="IPR028082">
    <property type="entry name" value="Peripla_BP_I"/>
</dbReference>
<dbReference type="InterPro" id="IPR046335">
    <property type="entry name" value="LacI/GalR-like_sensor"/>
</dbReference>
<evidence type="ECO:0000256" key="2">
    <source>
        <dbReference type="ARBA" id="ARBA00023125"/>
    </source>
</evidence>
<organism evidence="5 6">
    <name type="scientific">Gynuella sunshinyii YC6258</name>
    <dbReference type="NCBI Taxonomy" id="1445510"/>
    <lineage>
        <taxon>Bacteria</taxon>
        <taxon>Pseudomonadati</taxon>
        <taxon>Pseudomonadota</taxon>
        <taxon>Gammaproteobacteria</taxon>
        <taxon>Oceanospirillales</taxon>
        <taxon>Saccharospirillaceae</taxon>
        <taxon>Gynuella</taxon>
    </lineage>
</organism>
<dbReference type="AlphaFoldDB" id="A0A0C5VU37"/>
<sequence>MSIKTLAAKLGVSVSTVSRALNDYPDISSHTKSRVRKAAAELGYQISSRDRYHTLQKAYCVGLILLQQDDYLVDPSISALLGSVTRCLQQHHYLAHVITLPRGEQELIAFEQTIKLGQFDGLIIIRTRTNDPRVNRLLKLNIPFVCYGRTEKSSQFAWVDMDNVQVFTAAIERLLSLGHRNIGFINISEQFHFARDRLTGLQNTLQQYDFKLPEWRYRCCDFSAAQARQLTIDMLAHDHSITALVCATDHIARGVYSACRSLGLKIGLDLSVIGCDDAVDVAYMDPPLTTVGTDEDTGRVLAETLLKRIDGEPISGLQRLLPPKLVVRESDQPFTHLSHPQERIKS</sequence>
<gene>
    <name evidence="5" type="ORF">YC6258_04776</name>
</gene>
<dbReference type="Pfam" id="PF00356">
    <property type="entry name" value="LacI"/>
    <property type="match status" value="1"/>
</dbReference>
<feature type="domain" description="HTH lacI-type" evidence="4">
    <location>
        <begin position="1"/>
        <end position="45"/>
    </location>
</feature>
<dbReference type="InterPro" id="IPR000843">
    <property type="entry name" value="HTH_LacI"/>
</dbReference>
<reference evidence="5 6" key="1">
    <citation type="submission" date="2014-01" db="EMBL/GenBank/DDBJ databases">
        <title>Full genme sequencing of cellulolytic bacterium Gynuella sunshinyii YC6258T gen. nov., sp. nov.</title>
        <authorList>
            <person name="Khan H."/>
            <person name="Chung E.J."/>
            <person name="Chung Y.R."/>
        </authorList>
    </citation>
    <scope>NUCLEOTIDE SEQUENCE [LARGE SCALE GENOMIC DNA]</scope>
    <source>
        <strain evidence="5 6">YC6258</strain>
    </source>
</reference>
<dbReference type="CDD" id="cd20010">
    <property type="entry name" value="PBP1_AglR-like"/>
    <property type="match status" value="1"/>
</dbReference>
<dbReference type="PANTHER" id="PTHR30146">
    <property type="entry name" value="LACI-RELATED TRANSCRIPTIONAL REPRESSOR"/>
    <property type="match status" value="1"/>
</dbReference>